<dbReference type="EMBL" id="JAAWWB010000005">
    <property type="protein sequence ID" value="KAG6781943.1"/>
    <property type="molecule type" value="Genomic_DNA"/>
</dbReference>
<protein>
    <recommendedName>
        <fullName evidence="2">Retroviral polymerase SH3-like domain-containing protein</fullName>
    </recommendedName>
</protein>
<organism evidence="3 4">
    <name type="scientific">Populus tomentosa</name>
    <name type="common">Chinese white poplar</name>
    <dbReference type="NCBI Taxonomy" id="118781"/>
    <lineage>
        <taxon>Eukaryota</taxon>
        <taxon>Viridiplantae</taxon>
        <taxon>Streptophyta</taxon>
        <taxon>Embryophyta</taxon>
        <taxon>Tracheophyta</taxon>
        <taxon>Spermatophyta</taxon>
        <taxon>Magnoliopsida</taxon>
        <taxon>eudicotyledons</taxon>
        <taxon>Gunneridae</taxon>
        <taxon>Pentapetalae</taxon>
        <taxon>rosids</taxon>
        <taxon>fabids</taxon>
        <taxon>Malpighiales</taxon>
        <taxon>Salicaceae</taxon>
        <taxon>Saliceae</taxon>
        <taxon>Populus</taxon>
    </lineage>
</organism>
<dbReference type="OrthoDB" id="1721964at2759"/>
<dbReference type="InterPro" id="IPR003340">
    <property type="entry name" value="B3_DNA-bd"/>
</dbReference>
<reference evidence="3" key="1">
    <citation type="journal article" date="2020" name="bioRxiv">
        <title>Hybrid origin of Populus tomentosa Carr. identified through genome sequencing and phylogenomic analysis.</title>
        <authorList>
            <person name="An X."/>
            <person name="Gao K."/>
            <person name="Chen Z."/>
            <person name="Li J."/>
            <person name="Yang X."/>
            <person name="Yang X."/>
            <person name="Zhou J."/>
            <person name="Guo T."/>
            <person name="Zhao T."/>
            <person name="Huang S."/>
            <person name="Miao D."/>
            <person name="Khan W.U."/>
            <person name="Rao P."/>
            <person name="Ye M."/>
            <person name="Lei B."/>
            <person name="Liao W."/>
            <person name="Wang J."/>
            <person name="Ji L."/>
            <person name="Li Y."/>
            <person name="Guo B."/>
            <person name="Mustafa N.S."/>
            <person name="Li S."/>
            <person name="Yun Q."/>
            <person name="Keller S.R."/>
            <person name="Mao J."/>
            <person name="Zhang R."/>
            <person name="Strauss S.H."/>
        </authorList>
    </citation>
    <scope>NUCLEOTIDE SEQUENCE</scope>
    <source>
        <strain evidence="3">GM15</strain>
        <tissue evidence="3">Leaf</tissue>
    </source>
</reference>
<proteinExistence type="predicted"/>
<keyword evidence="4" id="KW-1185">Reference proteome</keyword>
<evidence type="ECO:0000313" key="4">
    <source>
        <dbReference type="Proteomes" id="UP000886885"/>
    </source>
</evidence>
<gene>
    <name evidence="3" type="ORF">POTOM_011329</name>
</gene>
<accession>A0A8X8A3C8</accession>
<dbReference type="PANTHER" id="PTHR42648:SF28">
    <property type="entry name" value="TRANSPOSON-ENCODED PROTEIN WITH RIBONUCLEASE H-LIKE AND RETROVIRUS ZINC FINGER-LIKE DOMAINS"/>
    <property type="match status" value="1"/>
</dbReference>
<evidence type="ECO:0000256" key="1">
    <source>
        <dbReference type="SAM" id="MobiDB-lite"/>
    </source>
</evidence>
<name>A0A8X8A3C8_POPTO</name>
<dbReference type="GO" id="GO:0003677">
    <property type="term" value="F:DNA binding"/>
    <property type="evidence" value="ECO:0007669"/>
    <property type="project" value="InterPro"/>
</dbReference>
<dbReference type="Proteomes" id="UP000886885">
    <property type="component" value="Chromosome 3A"/>
</dbReference>
<dbReference type="CDD" id="cd10017">
    <property type="entry name" value="B3_DNA"/>
    <property type="match status" value="1"/>
</dbReference>
<feature type="region of interest" description="Disordered" evidence="1">
    <location>
        <begin position="167"/>
        <end position="188"/>
    </location>
</feature>
<feature type="domain" description="Retroviral polymerase SH3-like" evidence="2">
    <location>
        <begin position="40"/>
        <end position="102"/>
    </location>
</feature>
<dbReference type="InterPro" id="IPR039537">
    <property type="entry name" value="Retrotran_Ty1/copia-like"/>
</dbReference>
<dbReference type="AlphaFoldDB" id="A0A8X8A3C8"/>
<evidence type="ECO:0000259" key="2">
    <source>
        <dbReference type="Pfam" id="PF25597"/>
    </source>
</evidence>
<sequence>MKTAIAMINLSPSIPLDFDVPNRVWKGKDVFYTHLRVFGCRAFVHVPKDERSKLDSKTKQCIFLGSEDDEFGYRLWDPKEKKIARSRDVIFFEDQTIEDFEQKEKTESTTFIPSNSNPIPTPQLPLMLANHGGDLQNDDNGGFLNEPLIGDPESVNDDIDVIPEQVMQEAPDEPQLRRSTRPRQPSTKYSPHEYVLFSLAMEIFTKQLTRVDLEKGLLLPPRSNLEHRELSTIVESSAGTRLPDPVTIHCSTTSGRHVFTRGWLDIARDAGLRSGDTVTFYQEVNGGAQYKMRVRNAG</sequence>
<comment type="caution">
    <text evidence="3">The sequence shown here is derived from an EMBL/GenBank/DDBJ whole genome shotgun (WGS) entry which is preliminary data.</text>
</comment>
<dbReference type="InterPro" id="IPR057670">
    <property type="entry name" value="SH3_retrovirus"/>
</dbReference>
<evidence type="ECO:0000313" key="3">
    <source>
        <dbReference type="EMBL" id="KAG6781943.1"/>
    </source>
</evidence>
<dbReference type="Pfam" id="PF25597">
    <property type="entry name" value="SH3_retrovirus"/>
    <property type="match status" value="1"/>
</dbReference>
<dbReference type="PANTHER" id="PTHR42648">
    <property type="entry name" value="TRANSPOSASE, PUTATIVE-RELATED"/>
    <property type="match status" value="1"/>
</dbReference>